<dbReference type="CDD" id="cd01948">
    <property type="entry name" value="EAL"/>
    <property type="match status" value="1"/>
</dbReference>
<comment type="caution">
    <text evidence="3">The sequence shown here is derived from an EMBL/GenBank/DDBJ whole genome shotgun (WGS) entry which is preliminary data.</text>
</comment>
<reference evidence="3 4" key="1">
    <citation type="journal article" date="2011" name="EMBO J.">
        <title>Structural diversity of bacterial flagellar motors.</title>
        <authorList>
            <person name="Chen S."/>
            <person name="Beeby M."/>
            <person name="Murphy G.E."/>
            <person name="Leadbetter J.R."/>
            <person name="Hendrixson D.R."/>
            <person name="Briegel A."/>
            <person name="Li Z."/>
            <person name="Shi J."/>
            <person name="Tocheva E.I."/>
            <person name="Muller A."/>
            <person name="Dobro M.J."/>
            <person name="Jensen G.J."/>
        </authorList>
    </citation>
    <scope>NUCLEOTIDE SEQUENCE [LARGE SCALE GENOMIC DNA]</scope>
    <source>
        <strain evidence="3 4">DSM 6540</strain>
    </source>
</reference>
<dbReference type="GO" id="GO:0071111">
    <property type="term" value="F:cyclic-guanylate-specific phosphodiesterase activity"/>
    <property type="evidence" value="ECO:0007669"/>
    <property type="project" value="InterPro"/>
</dbReference>
<dbReference type="NCBIfam" id="TIGR00254">
    <property type="entry name" value="GGDEF"/>
    <property type="match status" value="1"/>
</dbReference>
<organism evidence="3 4">
    <name type="scientific">Acetonema longum DSM 6540</name>
    <dbReference type="NCBI Taxonomy" id="1009370"/>
    <lineage>
        <taxon>Bacteria</taxon>
        <taxon>Bacillati</taxon>
        <taxon>Bacillota</taxon>
        <taxon>Negativicutes</taxon>
        <taxon>Acetonemataceae</taxon>
        <taxon>Acetonema</taxon>
    </lineage>
</organism>
<dbReference type="InterPro" id="IPR035919">
    <property type="entry name" value="EAL_sf"/>
</dbReference>
<dbReference type="SUPFAM" id="SSF54631">
    <property type="entry name" value="CBS-domain pair"/>
    <property type="match status" value="1"/>
</dbReference>
<dbReference type="InterPro" id="IPR000160">
    <property type="entry name" value="GGDEF_dom"/>
</dbReference>
<evidence type="ECO:0000259" key="1">
    <source>
        <dbReference type="PROSITE" id="PS50883"/>
    </source>
</evidence>
<dbReference type="Gene3D" id="3.30.70.270">
    <property type="match status" value="1"/>
</dbReference>
<keyword evidence="4" id="KW-1185">Reference proteome</keyword>
<name>F7NH72_9FIRM</name>
<dbReference type="eggNOG" id="COG2200">
    <property type="taxonomic scope" value="Bacteria"/>
</dbReference>
<evidence type="ECO:0000259" key="2">
    <source>
        <dbReference type="PROSITE" id="PS50887"/>
    </source>
</evidence>
<protein>
    <submittedName>
        <fullName evidence="3">Diguanylate cyclase/phosphodiesterase</fullName>
    </submittedName>
</protein>
<dbReference type="SMART" id="SM00052">
    <property type="entry name" value="EAL"/>
    <property type="match status" value="1"/>
</dbReference>
<dbReference type="InterPro" id="IPR046342">
    <property type="entry name" value="CBS_dom_sf"/>
</dbReference>
<dbReference type="CDD" id="cd01949">
    <property type="entry name" value="GGDEF"/>
    <property type="match status" value="1"/>
</dbReference>
<dbReference type="CDD" id="cd04598">
    <property type="entry name" value="CBS_pair_GGDEF_EAL"/>
    <property type="match status" value="1"/>
</dbReference>
<evidence type="ECO:0000313" key="3">
    <source>
        <dbReference type="EMBL" id="EGO64555.1"/>
    </source>
</evidence>
<proteinExistence type="predicted"/>
<dbReference type="RefSeq" id="WP_004094103.1">
    <property type="nucleotide sequence ID" value="NZ_AFGF01000053.1"/>
</dbReference>
<dbReference type="Pfam" id="PF00571">
    <property type="entry name" value="CBS"/>
    <property type="match status" value="1"/>
</dbReference>
<dbReference type="Gene3D" id="3.20.20.450">
    <property type="entry name" value="EAL domain"/>
    <property type="match status" value="1"/>
</dbReference>
<dbReference type="InterPro" id="IPR043128">
    <property type="entry name" value="Rev_trsase/Diguanyl_cyclase"/>
</dbReference>
<dbReference type="Proteomes" id="UP000003240">
    <property type="component" value="Unassembled WGS sequence"/>
</dbReference>
<dbReference type="eggNOG" id="COG2199">
    <property type="taxonomic scope" value="Bacteria"/>
</dbReference>
<dbReference type="InterPro" id="IPR001633">
    <property type="entry name" value="EAL_dom"/>
</dbReference>
<dbReference type="EMBL" id="AFGF01000053">
    <property type="protein sequence ID" value="EGO64555.1"/>
    <property type="molecule type" value="Genomic_DNA"/>
</dbReference>
<evidence type="ECO:0000313" key="4">
    <source>
        <dbReference type="Proteomes" id="UP000003240"/>
    </source>
</evidence>
<dbReference type="SMART" id="SM00267">
    <property type="entry name" value="GGDEF"/>
    <property type="match status" value="1"/>
</dbReference>
<dbReference type="STRING" id="1009370.ALO_07088"/>
<sequence length="601" mass="68416">MLEWMTLTDDNPDGVPRYSDSLCVELQNILRQKAIQTVFQPIVSLSDGSILGYEALSRGPAGSRLEWPNKLFAAAKHYNLLWDLEFLCRSRALEKAREMIPQKMLFLNVDPKVIHDIRFKKGLTKEILERCQVDAVNIIFEITEKTAIEDYKSFKKTLDHYTSQGYKIALDDTGSGYSGLTLLAETHPHYVKIDMELVRNIDKDPLKQALMKAFYDFSLATNMKIIAEGIETIGELNALIDIGIHYGQGYFLQRPMPDFLEISTQLRHAINERNQRKGRNLFYTLLTLPIGEIACQDRSFSPGTDGHQIIDHFNANPTIQGIPIVGGGQPVGVLMKYKFLAHLATQYGVAVYMKRPVELLMDKNPLVFDYYTPLDQVAKFALARTEESMYDCIIITRDGEYFGITTVKSLLEKISQLELTRAKHSNPLTGLPGNMLVEEELKKVVADTGDYAVLYFDLDNFKSYNDVYGFENGDQVIQMTAQIIQKQLQCQEFSDVFLGHIGGDDFVAILRSNQVEAVCERIIQTFDAQVPGFYNEEDRRRGYIRAKNRRGQEEEFPFVSISIGVVTNRETQYQDYLQLGEAAATIKQKCKLTWTSCYHIA</sequence>
<dbReference type="SUPFAM" id="SSF55073">
    <property type="entry name" value="Nucleotide cyclase"/>
    <property type="match status" value="1"/>
</dbReference>
<dbReference type="PANTHER" id="PTHR33121">
    <property type="entry name" value="CYCLIC DI-GMP PHOSPHODIESTERASE PDEF"/>
    <property type="match status" value="1"/>
</dbReference>
<dbReference type="InterPro" id="IPR029787">
    <property type="entry name" value="Nucleotide_cyclase"/>
</dbReference>
<dbReference type="PROSITE" id="PS50887">
    <property type="entry name" value="GGDEF"/>
    <property type="match status" value="1"/>
</dbReference>
<feature type="domain" description="EAL" evidence="1">
    <location>
        <begin position="19"/>
        <end position="269"/>
    </location>
</feature>
<dbReference type="InterPro" id="IPR050706">
    <property type="entry name" value="Cyclic-di-GMP_PDE-like"/>
</dbReference>
<feature type="domain" description="GGDEF" evidence="2">
    <location>
        <begin position="449"/>
        <end position="601"/>
    </location>
</feature>
<dbReference type="PROSITE" id="PS50883">
    <property type="entry name" value="EAL"/>
    <property type="match status" value="1"/>
</dbReference>
<dbReference type="AlphaFoldDB" id="F7NH72"/>
<dbReference type="InterPro" id="IPR000644">
    <property type="entry name" value="CBS_dom"/>
</dbReference>
<accession>F7NH72</accession>
<gene>
    <name evidence="3" type="ORF">ALO_07088</name>
</gene>
<dbReference type="OrthoDB" id="9813903at2"/>
<dbReference type="Pfam" id="PF00563">
    <property type="entry name" value="EAL"/>
    <property type="match status" value="1"/>
</dbReference>
<dbReference type="Pfam" id="PF00990">
    <property type="entry name" value="GGDEF"/>
    <property type="match status" value="1"/>
</dbReference>
<dbReference type="SUPFAM" id="SSF141868">
    <property type="entry name" value="EAL domain-like"/>
    <property type="match status" value="1"/>
</dbReference>
<dbReference type="PANTHER" id="PTHR33121:SF76">
    <property type="entry name" value="SIGNALING PROTEIN"/>
    <property type="match status" value="1"/>
</dbReference>